<keyword evidence="3" id="KW-1185">Reference proteome</keyword>
<evidence type="ECO:0000313" key="3">
    <source>
        <dbReference type="Proteomes" id="UP000078492"/>
    </source>
</evidence>
<sequence>MVNVKFRSRINTYSSSLDCIVLPRITKIPSNIVLADPNFNIPDEIDLLIGAQTFWQLICVGQIRACKAHPILQKTKLDWVISGTSQQSSVNIVTASCHIATKNELDSLISRFWEVEHNISSNDKHQYRPDERKCESHFQENVRRNSEGRFIVKLPINDEKIKQLGDSLEIARRRFFSLEKRLSSQPEVYLQYYEFMREYVNLNHMREVNDIKFPEPSMECLPANRLSRWQRFEQLEQHPWRRWMKEYLHSCQSRVKWKTSESPVKIGQMVILKKENLPPMCWALARVEEVFPGPDGIVRVVSVRTTKGIYKRPITKLCILSFE</sequence>
<protein>
    <recommendedName>
        <fullName evidence="1">DUF5641 domain-containing protein</fullName>
    </recommendedName>
</protein>
<dbReference type="PANTHER" id="PTHR47331">
    <property type="entry name" value="PHD-TYPE DOMAIN-CONTAINING PROTEIN"/>
    <property type="match status" value="1"/>
</dbReference>
<accession>A0A151ISI9</accession>
<dbReference type="EMBL" id="KQ981073">
    <property type="protein sequence ID" value="KYN09794.1"/>
    <property type="molecule type" value="Genomic_DNA"/>
</dbReference>
<organism evidence="2 3">
    <name type="scientific">Trachymyrmex cornetzi</name>
    <dbReference type="NCBI Taxonomy" id="471704"/>
    <lineage>
        <taxon>Eukaryota</taxon>
        <taxon>Metazoa</taxon>
        <taxon>Ecdysozoa</taxon>
        <taxon>Arthropoda</taxon>
        <taxon>Hexapoda</taxon>
        <taxon>Insecta</taxon>
        <taxon>Pterygota</taxon>
        <taxon>Neoptera</taxon>
        <taxon>Endopterygota</taxon>
        <taxon>Hymenoptera</taxon>
        <taxon>Apocrita</taxon>
        <taxon>Aculeata</taxon>
        <taxon>Formicoidea</taxon>
        <taxon>Formicidae</taxon>
        <taxon>Myrmicinae</taxon>
        <taxon>Trachymyrmex</taxon>
    </lineage>
</organism>
<dbReference type="PANTHER" id="PTHR47331:SF5">
    <property type="entry name" value="RIBONUCLEASE H"/>
    <property type="match status" value="1"/>
</dbReference>
<dbReference type="AlphaFoldDB" id="A0A151ISI9"/>
<evidence type="ECO:0000313" key="2">
    <source>
        <dbReference type="EMBL" id="KYN09794.1"/>
    </source>
</evidence>
<dbReference type="InterPro" id="IPR040676">
    <property type="entry name" value="DUF5641"/>
</dbReference>
<gene>
    <name evidence="2" type="ORF">ALC57_18087</name>
</gene>
<dbReference type="STRING" id="471704.A0A151ISI9"/>
<evidence type="ECO:0000259" key="1">
    <source>
        <dbReference type="Pfam" id="PF18701"/>
    </source>
</evidence>
<name>A0A151ISI9_9HYME</name>
<dbReference type="Pfam" id="PF18701">
    <property type="entry name" value="DUF5641"/>
    <property type="match status" value="1"/>
</dbReference>
<dbReference type="Proteomes" id="UP000078492">
    <property type="component" value="Unassembled WGS sequence"/>
</dbReference>
<proteinExistence type="predicted"/>
<feature type="domain" description="DUF5641" evidence="1">
    <location>
        <begin position="227"/>
        <end position="320"/>
    </location>
</feature>
<reference evidence="2 3" key="1">
    <citation type="submission" date="2015-09" db="EMBL/GenBank/DDBJ databases">
        <title>Trachymyrmex cornetzi WGS genome.</title>
        <authorList>
            <person name="Nygaard S."/>
            <person name="Hu H."/>
            <person name="Boomsma J."/>
            <person name="Zhang G."/>
        </authorList>
    </citation>
    <scope>NUCLEOTIDE SEQUENCE [LARGE SCALE GENOMIC DNA]</scope>
    <source>
        <strain evidence="2">Tcor2-1</strain>
        <tissue evidence="2">Whole body</tissue>
    </source>
</reference>